<feature type="domain" description="VanZ-like" evidence="2">
    <location>
        <begin position="15"/>
        <end position="134"/>
    </location>
</feature>
<keyword evidence="1" id="KW-1133">Transmembrane helix</keyword>
<feature type="transmembrane region" description="Helical" evidence="1">
    <location>
        <begin position="90"/>
        <end position="111"/>
    </location>
</feature>
<dbReference type="Pfam" id="PF04892">
    <property type="entry name" value="VanZ"/>
    <property type="match status" value="1"/>
</dbReference>
<proteinExistence type="predicted"/>
<sequence length="170" mass="19156">MSKKEKISILVPFLFIIYMVLLVWIILFKLQFSISELDTVRSINLIPFHYDNEIGVRFHLTEVLENVAIFAPFGIYLCMFKHEPRFSIKLMLVLGTSLVLEVLQYILAIGRSDITDVLTNTCGGILGIIIYHIFEKLFRSKKRANKVITAIASIATVLVAGGLAVLLIAN</sequence>
<dbReference type="EMBL" id="JAAWUZ010000001">
    <property type="protein sequence ID" value="NSG28813.1"/>
    <property type="molecule type" value="Genomic_DNA"/>
</dbReference>
<organism evidence="3 4">
    <name type="scientific">Faecalicatena fissicatena</name>
    <dbReference type="NCBI Taxonomy" id="290055"/>
    <lineage>
        <taxon>Bacteria</taxon>
        <taxon>Bacillati</taxon>
        <taxon>Bacillota</taxon>
        <taxon>Clostridia</taxon>
        <taxon>Lachnospirales</taxon>
        <taxon>Lachnospiraceae</taxon>
        <taxon>Faecalicatena</taxon>
    </lineage>
</organism>
<feature type="transmembrane region" description="Helical" evidence="1">
    <location>
        <begin position="58"/>
        <end position="78"/>
    </location>
</feature>
<keyword evidence="4" id="KW-1185">Reference proteome</keyword>
<evidence type="ECO:0000313" key="4">
    <source>
        <dbReference type="Proteomes" id="UP000821846"/>
    </source>
</evidence>
<dbReference type="Proteomes" id="UP000821846">
    <property type="component" value="Unassembled WGS sequence"/>
</dbReference>
<dbReference type="InterPro" id="IPR006976">
    <property type="entry name" value="VanZ-like"/>
</dbReference>
<gene>
    <name evidence="3" type="ORF">HFM93_00710</name>
</gene>
<feature type="transmembrane region" description="Helical" evidence="1">
    <location>
        <begin position="7"/>
        <end position="27"/>
    </location>
</feature>
<feature type="transmembrane region" description="Helical" evidence="1">
    <location>
        <begin position="146"/>
        <end position="169"/>
    </location>
</feature>
<protein>
    <submittedName>
        <fullName evidence="3">VanZ family protein</fullName>
    </submittedName>
</protein>
<comment type="caution">
    <text evidence="3">The sequence shown here is derived from an EMBL/GenBank/DDBJ whole genome shotgun (WGS) entry which is preliminary data.</text>
</comment>
<accession>A0ABX2GTC0</accession>
<dbReference type="PANTHER" id="PTHR36834:SF2">
    <property type="entry name" value="MEMBRANE PROTEIN"/>
    <property type="match status" value="1"/>
</dbReference>
<evidence type="ECO:0000256" key="1">
    <source>
        <dbReference type="SAM" id="Phobius"/>
    </source>
</evidence>
<dbReference type="InterPro" id="IPR053150">
    <property type="entry name" value="Teicoplanin_resist-assoc"/>
</dbReference>
<reference evidence="3 4" key="1">
    <citation type="journal article" date="2020" name="Cell Host Microbe">
        <title>Functional and Genomic Variation between Human-Derived Isolates of Lachnospiraceae Reveals Inter- and Intra-Species Diversity.</title>
        <authorList>
            <person name="Sorbara M.T."/>
            <person name="Littmann E.R."/>
            <person name="Fontana E."/>
            <person name="Moody T.U."/>
            <person name="Kohout C.E."/>
            <person name="Gjonbalaj M."/>
            <person name="Eaton V."/>
            <person name="Seok R."/>
            <person name="Leiner I.M."/>
            <person name="Pamer E.G."/>
        </authorList>
    </citation>
    <scope>NUCLEOTIDE SEQUENCE [LARGE SCALE GENOMIC DNA]</scope>
    <source>
        <strain evidence="3 4">MSK.14.16</strain>
    </source>
</reference>
<feature type="transmembrane region" description="Helical" evidence="1">
    <location>
        <begin position="117"/>
        <end position="134"/>
    </location>
</feature>
<name>A0ABX2GTC0_9FIRM</name>
<evidence type="ECO:0000259" key="2">
    <source>
        <dbReference type="Pfam" id="PF04892"/>
    </source>
</evidence>
<evidence type="ECO:0000313" key="3">
    <source>
        <dbReference type="EMBL" id="NSG28813.1"/>
    </source>
</evidence>
<keyword evidence="1" id="KW-0472">Membrane</keyword>
<dbReference type="PANTHER" id="PTHR36834">
    <property type="entry name" value="MEMBRANE PROTEIN-RELATED"/>
    <property type="match status" value="1"/>
</dbReference>
<dbReference type="RefSeq" id="WP_173865486.1">
    <property type="nucleotide sequence ID" value="NZ_JAAWUU010000001.1"/>
</dbReference>
<keyword evidence="1" id="KW-0812">Transmembrane</keyword>